<accession>A0A917Q0G0</accession>
<dbReference type="EMBL" id="BMPO01000008">
    <property type="protein sequence ID" value="GGK04907.1"/>
    <property type="molecule type" value="Genomic_DNA"/>
</dbReference>
<name>A0A917Q0G0_9PSED</name>
<dbReference type="RefSeq" id="WP_188984753.1">
    <property type="nucleotide sequence ID" value="NZ_BMPO01000008.1"/>
</dbReference>
<gene>
    <name evidence="1" type="ORF">GCM10009304_33750</name>
</gene>
<evidence type="ECO:0000313" key="2">
    <source>
        <dbReference type="Proteomes" id="UP000635983"/>
    </source>
</evidence>
<protein>
    <submittedName>
        <fullName evidence="1">Uncharacterized protein</fullName>
    </submittedName>
</protein>
<evidence type="ECO:0000313" key="1">
    <source>
        <dbReference type="EMBL" id="GGK04907.1"/>
    </source>
</evidence>
<reference evidence="1" key="1">
    <citation type="journal article" date="2014" name="Int. J. Syst. Evol. Microbiol.">
        <title>Complete genome sequence of Corynebacterium casei LMG S-19264T (=DSM 44701T), isolated from a smear-ripened cheese.</title>
        <authorList>
            <consortium name="US DOE Joint Genome Institute (JGI-PGF)"/>
            <person name="Walter F."/>
            <person name="Albersmeier A."/>
            <person name="Kalinowski J."/>
            <person name="Ruckert C."/>
        </authorList>
    </citation>
    <scope>NUCLEOTIDE SEQUENCE</scope>
    <source>
        <strain evidence="1">JCM 30078</strain>
    </source>
</reference>
<sequence length="72" mass="8001">MSYPKMLEDRGFEVVDGRRRFSALLTLHATVKAIDQDGRAYRISRGSEGLDIQPSPDETGDVATSIVIRPTH</sequence>
<proteinExistence type="predicted"/>
<dbReference type="Proteomes" id="UP000635983">
    <property type="component" value="Unassembled WGS sequence"/>
</dbReference>
<reference evidence="1" key="2">
    <citation type="submission" date="2020-09" db="EMBL/GenBank/DDBJ databases">
        <authorList>
            <person name="Sun Q."/>
            <person name="Ohkuma M."/>
        </authorList>
    </citation>
    <scope>NUCLEOTIDE SEQUENCE</scope>
    <source>
        <strain evidence="1">JCM 30078</strain>
    </source>
</reference>
<keyword evidence="2" id="KW-1185">Reference proteome</keyword>
<comment type="caution">
    <text evidence="1">The sequence shown here is derived from an EMBL/GenBank/DDBJ whole genome shotgun (WGS) entry which is preliminary data.</text>
</comment>
<dbReference type="AlphaFoldDB" id="A0A917Q0G0"/>
<organism evidence="1 2">
    <name type="scientific">Pseudomonas matsuisoli</name>
    <dbReference type="NCBI Taxonomy" id="1515666"/>
    <lineage>
        <taxon>Bacteria</taxon>
        <taxon>Pseudomonadati</taxon>
        <taxon>Pseudomonadota</taxon>
        <taxon>Gammaproteobacteria</taxon>
        <taxon>Pseudomonadales</taxon>
        <taxon>Pseudomonadaceae</taxon>
        <taxon>Pseudomonas</taxon>
    </lineage>
</organism>